<organism evidence="1 2">
    <name type="scientific">Strongyloides papillosus</name>
    <name type="common">Intestinal threadworm</name>
    <dbReference type="NCBI Taxonomy" id="174720"/>
    <lineage>
        <taxon>Eukaryota</taxon>
        <taxon>Metazoa</taxon>
        <taxon>Ecdysozoa</taxon>
        <taxon>Nematoda</taxon>
        <taxon>Chromadorea</taxon>
        <taxon>Rhabditida</taxon>
        <taxon>Tylenchina</taxon>
        <taxon>Panagrolaimomorpha</taxon>
        <taxon>Strongyloidoidea</taxon>
        <taxon>Strongyloididae</taxon>
        <taxon>Strongyloides</taxon>
    </lineage>
</organism>
<reference evidence="2" key="1">
    <citation type="submission" date="2017-02" db="UniProtKB">
        <authorList>
            <consortium name="WormBaseParasite"/>
        </authorList>
    </citation>
    <scope>IDENTIFICATION</scope>
</reference>
<accession>A0A0N5C5T7</accession>
<proteinExistence type="predicted"/>
<dbReference type="Proteomes" id="UP000046392">
    <property type="component" value="Unplaced"/>
</dbReference>
<evidence type="ECO:0000313" key="1">
    <source>
        <dbReference type="Proteomes" id="UP000046392"/>
    </source>
</evidence>
<sequence>MFKFIVSEPKQCENSTHPKESNVLLRGTLKCPSCKNYGYSIDFGYVLVGLDEQGVVEHIPEKCNTTFYINKFLQTPRPEDYQADFSFYCGSRPIKSIRNQNPRFLGPIKSLVTIYRVIDRSVYQAVYIRRLALVSHSFGEVISQFGIVS</sequence>
<name>A0A0N5C5T7_STREA</name>
<keyword evidence="1" id="KW-1185">Reference proteome</keyword>
<dbReference type="AlphaFoldDB" id="A0A0N5C5T7"/>
<dbReference type="WBParaSite" id="SPAL_0001331400.1">
    <property type="protein sequence ID" value="SPAL_0001331400.1"/>
    <property type="gene ID" value="SPAL_0001331400"/>
</dbReference>
<protein>
    <submittedName>
        <fullName evidence="2">Uncharacterized protein</fullName>
    </submittedName>
</protein>
<evidence type="ECO:0000313" key="2">
    <source>
        <dbReference type="WBParaSite" id="SPAL_0001331400.1"/>
    </source>
</evidence>